<gene>
    <name evidence="3" type="ORF">ACIB24_04500</name>
</gene>
<feature type="region of interest" description="Disordered" evidence="1">
    <location>
        <begin position="132"/>
        <end position="152"/>
    </location>
</feature>
<dbReference type="InterPro" id="IPR003812">
    <property type="entry name" value="Fido"/>
</dbReference>
<keyword evidence="4" id="KW-1185">Reference proteome</keyword>
<protein>
    <recommendedName>
        <fullName evidence="2">Fido domain-containing protein</fullName>
    </recommendedName>
</protein>
<evidence type="ECO:0000256" key="1">
    <source>
        <dbReference type="SAM" id="MobiDB-lite"/>
    </source>
</evidence>
<name>A0ABW8AIX9_9ACTN</name>
<dbReference type="EMBL" id="JBITLV010000001">
    <property type="protein sequence ID" value="MFI7586314.1"/>
    <property type="molecule type" value="Genomic_DNA"/>
</dbReference>
<proteinExistence type="predicted"/>
<dbReference type="SUPFAM" id="SSF140931">
    <property type="entry name" value="Fic-like"/>
    <property type="match status" value="1"/>
</dbReference>
<evidence type="ECO:0000259" key="2">
    <source>
        <dbReference type="PROSITE" id="PS51459"/>
    </source>
</evidence>
<sequence length="279" mass="29230">MTTQTEEVLGRLLDLPDVREAVEAAREACTELRWHQALRRRTKEARAESLIRAARASAAIEGSRYPDDLFRDVARGAAQFPDDASGRLALGTVRLLTEAQHWEAKVSTSPAQVLARLHTVVAADLLSADALGRPRRPGELPGDGIGEPDTAPSGAALQSRLGGIHDLMAAPASAPALLVAALVHAEVATARPFLAGNGLLARALARTIVIGRGLDPMGVVVWEAATLDAGPAYARALMAYTQGSPEAVGAWLKQCADLVVKGAAHGRSVCDAILAGRLT</sequence>
<organism evidence="3 4">
    <name type="scientific">Spongisporangium articulatum</name>
    <dbReference type="NCBI Taxonomy" id="3362603"/>
    <lineage>
        <taxon>Bacteria</taxon>
        <taxon>Bacillati</taxon>
        <taxon>Actinomycetota</taxon>
        <taxon>Actinomycetes</taxon>
        <taxon>Kineosporiales</taxon>
        <taxon>Kineosporiaceae</taxon>
        <taxon>Spongisporangium</taxon>
    </lineage>
</organism>
<dbReference type="PROSITE" id="PS51459">
    <property type="entry name" value="FIDO"/>
    <property type="match status" value="1"/>
</dbReference>
<dbReference type="Proteomes" id="UP001612915">
    <property type="component" value="Unassembled WGS sequence"/>
</dbReference>
<accession>A0ABW8AIX9</accession>
<evidence type="ECO:0000313" key="4">
    <source>
        <dbReference type="Proteomes" id="UP001612915"/>
    </source>
</evidence>
<dbReference type="RefSeq" id="WP_398275745.1">
    <property type="nucleotide sequence ID" value="NZ_JBITLV010000001.1"/>
</dbReference>
<dbReference type="Gene3D" id="1.10.3290.10">
    <property type="entry name" value="Fido-like domain"/>
    <property type="match status" value="1"/>
</dbReference>
<comment type="caution">
    <text evidence="3">The sequence shown here is derived from an EMBL/GenBank/DDBJ whole genome shotgun (WGS) entry which is preliminary data.</text>
</comment>
<reference evidence="3 4" key="1">
    <citation type="submission" date="2024-10" db="EMBL/GenBank/DDBJ databases">
        <title>The Natural Products Discovery Center: Release of the First 8490 Sequenced Strains for Exploring Actinobacteria Biosynthetic Diversity.</title>
        <authorList>
            <person name="Kalkreuter E."/>
            <person name="Kautsar S.A."/>
            <person name="Yang D."/>
            <person name="Bader C.D."/>
            <person name="Teijaro C.N."/>
            <person name="Fluegel L."/>
            <person name="Davis C.M."/>
            <person name="Simpson J.R."/>
            <person name="Lauterbach L."/>
            <person name="Steele A.D."/>
            <person name="Gui C."/>
            <person name="Meng S."/>
            <person name="Li G."/>
            <person name="Viehrig K."/>
            <person name="Ye F."/>
            <person name="Su P."/>
            <person name="Kiefer A.F."/>
            <person name="Nichols A."/>
            <person name="Cepeda A.J."/>
            <person name="Yan W."/>
            <person name="Fan B."/>
            <person name="Jiang Y."/>
            <person name="Adhikari A."/>
            <person name="Zheng C.-J."/>
            <person name="Schuster L."/>
            <person name="Cowan T.M."/>
            <person name="Smanski M.J."/>
            <person name="Chevrette M.G."/>
            <person name="De Carvalho L.P.S."/>
            <person name="Shen B."/>
        </authorList>
    </citation>
    <scope>NUCLEOTIDE SEQUENCE [LARGE SCALE GENOMIC DNA]</scope>
    <source>
        <strain evidence="3 4">NPDC049639</strain>
    </source>
</reference>
<evidence type="ECO:0000313" key="3">
    <source>
        <dbReference type="EMBL" id="MFI7586314.1"/>
    </source>
</evidence>
<dbReference type="InterPro" id="IPR036597">
    <property type="entry name" value="Fido-like_dom_sf"/>
</dbReference>
<feature type="domain" description="Fido" evidence="2">
    <location>
        <begin position="109"/>
        <end position="254"/>
    </location>
</feature>